<evidence type="ECO:0000256" key="6">
    <source>
        <dbReference type="ARBA" id="ARBA00023136"/>
    </source>
</evidence>
<evidence type="ECO:0000256" key="1">
    <source>
        <dbReference type="ARBA" id="ARBA00004141"/>
    </source>
</evidence>
<dbReference type="Gene3D" id="1.25.40.20">
    <property type="entry name" value="Ankyrin repeat-containing domain"/>
    <property type="match status" value="1"/>
</dbReference>
<name>A0A2K2CPT5_BRADI</name>
<feature type="repeat" description="ANK" evidence="7">
    <location>
        <begin position="312"/>
        <end position="344"/>
    </location>
</feature>
<evidence type="ECO:0000256" key="3">
    <source>
        <dbReference type="ARBA" id="ARBA00022737"/>
    </source>
</evidence>
<comment type="subcellular location">
    <subcellularLocation>
        <location evidence="1">Membrane</location>
        <topology evidence="1">Multi-pass membrane protein</topology>
    </subcellularLocation>
</comment>
<dbReference type="InterPro" id="IPR036770">
    <property type="entry name" value="Ankyrin_rpt-contain_sf"/>
</dbReference>
<keyword evidence="11" id="KW-1185">Reference proteome</keyword>
<dbReference type="InParanoid" id="A0A2K2CPT5"/>
<evidence type="ECO:0000256" key="7">
    <source>
        <dbReference type="PROSITE-ProRule" id="PRU00023"/>
    </source>
</evidence>
<gene>
    <name evidence="9" type="ORF">BRADI_4g23699v3</name>
</gene>
<evidence type="ECO:0000313" key="9">
    <source>
        <dbReference type="EMBL" id="PNT64034.1"/>
    </source>
</evidence>
<dbReference type="Pfam" id="PF12796">
    <property type="entry name" value="Ank_2"/>
    <property type="match status" value="3"/>
</dbReference>
<accession>A0A2K2CPT5</accession>
<dbReference type="PROSITE" id="PS50088">
    <property type="entry name" value="ANK_REPEAT"/>
    <property type="match status" value="2"/>
</dbReference>
<evidence type="ECO:0000313" key="10">
    <source>
        <dbReference type="EnsemblPlants" id="PNT64034"/>
    </source>
</evidence>
<reference evidence="10" key="3">
    <citation type="submission" date="2018-08" db="UniProtKB">
        <authorList>
            <consortium name="EnsemblPlants"/>
        </authorList>
    </citation>
    <scope>IDENTIFICATION</scope>
    <source>
        <strain evidence="10">cv. Bd21</strain>
    </source>
</reference>
<evidence type="ECO:0000313" key="11">
    <source>
        <dbReference type="Proteomes" id="UP000008810"/>
    </source>
</evidence>
<keyword evidence="4" id="KW-1133">Transmembrane helix</keyword>
<dbReference type="SMART" id="SM00248">
    <property type="entry name" value="ANK"/>
    <property type="match status" value="9"/>
</dbReference>
<dbReference type="ExpressionAtlas" id="A0A2K2CPT5">
    <property type="expression patterns" value="baseline"/>
</dbReference>
<dbReference type="EnsemblPlants" id="PNT64034">
    <property type="protein sequence ID" value="PNT64034"/>
    <property type="gene ID" value="BRADI_4g23699v3"/>
</dbReference>
<dbReference type="Gramene" id="PNT64034">
    <property type="protein sequence ID" value="PNT64034"/>
    <property type="gene ID" value="BRADI_4g23699v3"/>
</dbReference>
<dbReference type="PROSITE" id="PS50297">
    <property type="entry name" value="ANK_REP_REGION"/>
    <property type="match status" value="2"/>
</dbReference>
<dbReference type="AlphaFoldDB" id="A0A2K2CPT5"/>
<keyword evidence="3" id="KW-0677">Repeat</keyword>
<proteinExistence type="predicted"/>
<feature type="repeat" description="ANK" evidence="7">
    <location>
        <begin position="382"/>
        <end position="406"/>
    </location>
</feature>
<dbReference type="Pfam" id="PF13962">
    <property type="entry name" value="PGG"/>
    <property type="match status" value="1"/>
</dbReference>
<dbReference type="GO" id="GO:0016020">
    <property type="term" value="C:membrane"/>
    <property type="evidence" value="ECO:0007669"/>
    <property type="project" value="UniProtKB-SubCell"/>
</dbReference>
<evidence type="ECO:0000256" key="5">
    <source>
        <dbReference type="ARBA" id="ARBA00023043"/>
    </source>
</evidence>
<dbReference type="EMBL" id="CM000883">
    <property type="protein sequence ID" value="PNT64034.1"/>
    <property type="molecule type" value="Genomic_DNA"/>
</dbReference>
<dbReference type="PANTHER" id="PTHR24186">
    <property type="entry name" value="PROTEIN PHOSPHATASE 1 REGULATORY SUBUNIT"/>
    <property type="match status" value="1"/>
</dbReference>
<keyword evidence="2" id="KW-0812">Transmembrane</keyword>
<evidence type="ECO:0000259" key="8">
    <source>
        <dbReference type="Pfam" id="PF13962"/>
    </source>
</evidence>
<evidence type="ECO:0000256" key="4">
    <source>
        <dbReference type="ARBA" id="ARBA00022989"/>
    </source>
</evidence>
<feature type="domain" description="PGG" evidence="8">
    <location>
        <begin position="465"/>
        <end position="503"/>
    </location>
</feature>
<sequence length="542" mass="57736">MYAHMHVRTKPRCPLPFTRSLGRGNSCNQGKTRPPAYIFTAFVITPSSSGSDAGKKRPVSDDDGRMSSELYLAVCQGRKEEAMALLLQQGSGIYQVSAERNTVLHLAAEQGHDELIQELYASCGDNILLSSQNSALETPLHRAARARHDRAVSLIVQLIWDSGDQSIIGCKNKVGDMALHLASRLGHGMAMEAMVSVAPRLASEVNDAGVSPLYLAAMSGSVPSVRAITTMCSDASAVGPNSQNALHAAIFRGSEMVSLLLDWKPSGQSLSYQADSSGSSPLHLALSDGDQAVVGAILNISPPCVVRMQDSGGLSALHIAAAMGHAHIVEALIKACPDITELRDNHGGNFLHSAARGGQSKVVQLVLRKRTLHSLLNVQDGDGNTPLHLAVAACAPSIVEALMRHGKVQADFMNNDGHTPLDLAARSTSFFSMLGLVVTLVAFRAQSHPQRQDRVKQWSSHDIKKRIENTLDSLAVVAVLIATVAFTAANSMPGSYEQADGTAPDRYGNMALRRVMEEPRSGAALYMGVADQYVNGLLRGSG</sequence>
<keyword evidence="6" id="KW-0472">Membrane</keyword>
<evidence type="ECO:0000256" key="2">
    <source>
        <dbReference type="ARBA" id="ARBA00022692"/>
    </source>
</evidence>
<dbReference type="STRING" id="15368.A0A2K2CPT5"/>
<dbReference type="Proteomes" id="UP000008810">
    <property type="component" value="Chromosome 4"/>
</dbReference>
<organism evidence="9">
    <name type="scientific">Brachypodium distachyon</name>
    <name type="common">Purple false brome</name>
    <name type="synonym">Trachynia distachya</name>
    <dbReference type="NCBI Taxonomy" id="15368"/>
    <lineage>
        <taxon>Eukaryota</taxon>
        <taxon>Viridiplantae</taxon>
        <taxon>Streptophyta</taxon>
        <taxon>Embryophyta</taxon>
        <taxon>Tracheophyta</taxon>
        <taxon>Spermatophyta</taxon>
        <taxon>Magnoliopsida</taxon>
        <taxon>Liliopsida</taxon>
        <taxon>Poales</taxon>
        <taxon>Poaceae</taxon>
        <taxon>BOP clade</taxon>
        <taxon>Pooideae</taxon>
        <taxon>Stipodae</taxon>
        <taxon>Brachypodieae</taxon>
        <taxon>Brachypodium</taxon>
    </lineage>
</organism>
<dbReference type="PANTHER" id="PTHR24186:SF41">
    <property type="entry name" value="PGG DOMAIN-CONTAINING PROTEIN"/>
    <property type="match status" value="1"/>
</dbReference>
<protein>
    <recommendedName>
        <fullName evidence="8">PGG domain-containing protein</fullName>
    </recommendedName>
</protein>
<reference evidence="9" key="2">
    <citation type="submission" date="2017-06" db="EMBL/GenBank/DDBJ databases">
        <title>WGS assembly of Brachypodium distachyon.</title>
        <authorList>
            <consortium name="The International Brachypodium Initiative"/>
            <person name="Lucas S."/>
            <person name="Harmon-Smith M."/>
            <person name="Lail K."/>
            <person name="Tice H."/>
            <person name="Grimwood J."/>
            <person name="Bruce D."/>
            <person name="Barry K."/>
            <person name="Shu S."/>
            <person name="Lindquist E."/>
            <person name="Wang M."/>
            <person name="Pitluck S."/>
            <person name="Vogel J.P."/>
            <person name="Garvin D.F."/>
            <person name="Mockler T.C."/>
            <person name="Schmutz J."/>
            <person name="Rokhsar D."/>
            <person name="Bevan M.W."/>
        </authorList>
    </citation>
    <scope>NUCLEOTIDE SEQUENCE</scope>
    <source>
        <strain evidence="9">Bd21</strain>
    </source>
</reference>
<reference evidence="9 10" key="1">
    <citation type="journal article" date="2010" name="Nature">
        <title>Genome sequencing and analysis of the model grass Brachypodium distachyon.</title>
        <authorList>
            <consortium name="International Brachypodium Initiative"/>
        </authorList>
    </citation>
    <scope>NUCLEOTIDE SEQUENCE [LARGE SCALE GENOMIC DNA]</scope>
    <source>
        <strain evidence="9 10">Bd21</strain>
    </source>
</reference>
<keyword evidence="5 7" id="KW-0040">ANK repeat</keyword>
<dbReference type="SUPFAM" id="SSF48403">
    <property type="entry name" value="Ankyrin repeat"/>
    <property type="match status" value="1"/>
</dbReference>
<dbReference type="InterPro" id="IPR026961">
    <property type="entry name" value="PGG_dom"/>
</dbReference>
<dbReference type="InterPro" id="IPR002110">
    <property type="entry name" value="Ankyrin_rpt"/>
</dbReference>
<dbReference type="OrthoDB" id="303876at2759"/>